<reference evidence="3" key="1">
    <citation type="journal article" date="2022" name="Int. J. Mol. Sci.">
        <title>Draft Genome of Tanacetum Coccineum: Genomic Comparison of Closely Related Tanacetum-Family Plants.</title>
        <authorList>
            <person name="Yamashiro T."/>
            <person name="Shiraishi A."/>
            <person name="Nakayama K."/>
            <person name="Satake H."/>
        </authorList>
    </citation>
    <scope>NUCLEOTIDE SEQUENCE</scope>
</reference>
<dbReference type="CDD" id="cd00303">
    <property type="entry name" value="retropepsin_like"/>
    <property type="match status" value="1"/>
</dbReference>
<dbReference type="InterPro" id="IPR005162">
    <property type="entry name" value="Retrotrans_gag_dom"/>
</dbReference>
<feature type="region of interest" description="Disordered" evidence="1">
    <location>
        <begin position="188"/>
        <end position="207"/>
    </location>
</feature>
<keyword evidence="3" id="KW-0548">Nucleotidyltransferase</keyword>
<organism evidence="3 4">
    <name type="scientific">Tanacetum coccineum</name>
    <dbReference type="NCBI Taxonomy" id="301880"/>
    <lineage>
        <taxon>Eukaryota</taxon>
        <taxon>Viridiplantae</taxon>
        <taxon>Streptophyta</taxon>
        <taxon>Embryophyta</taxon>
        <taxon>Tracheophyta</taxon>
        <taxon>Spermatophyta</taxon>
        <taxon>Magnoliopsida</taxon>
        <taxon>eudicotyledons</taxon>
        <taxon>Gunneridae</taxon>
        <taxon>Pentapetalae</taxon>
        <taxon>asterids</taxon>
        <taxon>campanulids</taxon>
        <taxon>Asterales</taxon>
        <taxon>Asteraceae</taxon>
        <taxon>Asteroideae</taxon>
        <taxon>Anthemideae</taxon>
        <taxon>Anthemidinae</taxon>
        <taxon>Tanacetum</taxon>
    </lineage>
</organism>
<dbReference type="EMBL" id="BQNB010012707">
    <property type="protein sequence ID" value="GJT06901.1"/>
    <property type="molecule type" value="Genomic_DNA"/>
</dbReference>
<feature type="region of interest" description="Disordered" evidence="1">
    <location>
        <begin position="283"/>
        <end position="317"/>
    </location>
</feature>
<evidence type="ECO:0000313" key="4">
    <source>
        <dbReference type="Proteomes" id="UP001151760"/>
    </source>
</evidence>
<gene>
    <name evidence="3" type="ORF">Tco_0841363</name>
</gene>
<dbReference type="PANTHER" id="PTHR33067:SF9">
    <property type="entry name" value="RNA-DIRECTED DNA POLYMERASE"/>
    <property type="match status" value="1"/>
</dbReference>
<evidence type="ECO:0000259" key="2">
    <source>
        <dbReference type="Pfam" id="PF03732"/>
    </source>
</evidence>
<feature type="compositionally biased region" description="Polar residues" evidence="1">
    <location>
        <begin position="189"/>
        <end position="202"/>
    </location>
</feature>
<protein>
    <submittedName>
        <fullName evidence="3">Reverse transcriptase domain-containing protein</fullName>
    </submittedName>
</protein>
<feature type="compositionally biased region" description="Low complexity" evidence="1">
    <location>
        <begin position="284"/>
        <end position="317"/>
    </location>
</feature>
<feature type="domain" description="Retrotransposon gag" evidence="2">
    <location>
        <begin position="59"/>
        <end position="152"/>
    </location>
</feature>
<dbReference type="InterPro" id="IPR021109">
    <property type="entry name" value="Peptidase_aspartic_dom_sf"/>
</dbReference>
<accession>A0ABQ5B0F8</accession>
<keyword evidence="3" id="KW-0808">Transferase</keyword>
<evidence type="ECO:0000313" key="3">
    <source>
        <dbReference type="EMBL" id="GJT06901.1"/>
    </source>
</evidence>
<keyword evidence="4" id="KW-1185">Reference proteome</keyword>
<dbReference type="PANTHER" id="PTHR33067">
    <property type="entry name" value="RNA-DIRECTED DNA POLYMERASE-RELATED"/>
    <property type="match status" value="1"/>
</dbReference>
<comment type="caution">
    <text evidence="3">The sequence shown here is derived from an EMBL/GenBank/DDBJ whole genome shotgun (WGS) entry which is preliminary data.</text>
</comment>
<proteinExistence type="predicted"/>
<dbReference type="Pfam" id="PF03732">
    <property type="entry name" value="Retrotrans_gag"/>
    <property type="match status" value="1"/>
</dbReference>
<dbReference type="GO" id="GO:0003964">
    <property type="term" value="F:RNA-directed DNA polymerase activity"/>
    <property type="evidence" value="ECO:0007669"/>
    <property type="project" value="UniProtKB-KW"/>
</dbReference>
<keyword evidence="3" id="KW-0695">RNA-directed DNA polymerase</keyword>
<evidence type="ECO:0000256" key="1">
    <source>
        <dbReference type="SAM" id="MobiDB-lite"/>
    </source>
</evidence>
<sequence>MAERTMEELLRAPTEGYGEAIVLPEINADHFEIKTNLITLGLYDFENVTVPKRVFSFLMFPYSLEGAAKVWYEKEPPNSILTWEDLVTKFVNQFFPPSKTTHLKNEISRFTQKFEETFSEAWERFKEMLRACPHHGFTELTQVDTFYNGLNENDQDSLNAAAGGNLLSKTTREALNIIENKSKVRYSRNKSNVSRMNTTSRESVSKTDERIDKLSDQLSTLVEIVSKKVVTPAPVTCSGPHAWYNCPNTDNNQSSVCAATGTYNQVNPPNRVSNQMAPPGFAPVQNNGQNRYNQNQGQGNNFNRGNNFHGNQGFQVQNNHAPNFQNQGFQNQPFQVPNNHVQQEFSNEFSSYKRTNDQMMRNMQNQINSLKGEFKNEIQNTMKTQQAVLMNQQNVFQTNLQNMLSGFFQNQASTSGTLLSNTIPNPKGEMKANTTRSGVAYEGPSIPTNPSPKKIVERETEETTDKEQFNFQGSTAHIPPPVNPIPIPKPDVLKTLPKPNIPYPSRRNDQKSREKASNLMEKIFQIFQDLRFDISFADALLLMPRFAPTIRNLLMNKEKLLELAKIPLNENCSAMLLKKLPEKLGDPGKFLIPCNFSGMDVCHALADLGASINLMPLSIWKKLSLPELTPTRMTLELADRSITHPKGLAEDVFVKVGSFHFPTDFVVVDFKADPRGRGPQKHENESIKMINFIDVSCEDNVGEVLRLKKSNHFLSGSTTPLSNSRPSLTSFETRDSFFEEFADELALLNPFPPGNEDVDVEADLREIELLLNRDPSTNFSPTFTIDPNPKKFTDEPAPAYLPPPGDDESFLKEDVQEENFQVYSNPLFEFDDNYNSSNINPPFKEMLEDVESKEFNVSNFDEPVLLNTLLFDEDECFDPGGDNDEIDAFLAIEISTYIKEGYYDSDGDVFYLERLLIDDTTHNLFPEVLFDHEPQCFKDKSELDTLKNMVKVFDPGIWEKTFSPSCVRLSSKDHHYLFFTIVVQILFTHHVNFLFSFGSEDTIFDLGIFVFHFSSQEPVAVKCSMEVCFSICFISKDE</sequence>
<dbReference type="Proteomes" id="UP001151760">
    <property type="component" value="Unassembled WGS sequence"/>
</dbReference>
<reference evidence="3" key="2">
    <citation type="submission" date="2022-01" db="EMBL/GenBank/DDBJ databases">
        <authorList>
            <person name="Yamashiro T."/>
            <person name="Shiraishi A."/>
            <person name="Satake H."/>
            <person name="Nakayama K."/>
        </authorList>
    </citation>
    <scope>NUCLEOTIDE SEQUENCE</scope>
</reference>
<name>A0ABQ5B0F8_9ASTR</name>
<dbReference type="Gene3D" id="2.40.70.10">
    <property type="entry name" value="Acid Proteases"/>
    <property type="match status" value="1"/>
</dbReference>